<keyword evidence="3" id="KW-0813">Transport</keyword>
<keyword evidence="4" id="KW-0509">mRNA transport</keyword>
<dbReference type="GO" id="GO:0034398">
    <property type="term" value="P:telomere tethering at nuclear periphery"/>
    <property type="evidence" value="ECO:0007669"/>
    <property type="project" value="TreeGrafter"/>
</dbReference>
<sequence>MNYEGRLERASRRQGARFLEYRPETGSWVFEVSHFSKYGLQDSDEDDDVPLKVDPKKQKTVGPAPPVGQQQGAPLTQSTVVLQPVSSSALELDSDMADITQPLPSESPERLETSGADLGQSEPAASRLRPHRHVAGHQPSHAPGAAAGVFQRRINAADEIHVLTLLLSLDSPSVLDPPSVLSLSSPVLRPSFCP</sequence>
<gene>
    <name evidence="11" type="ORF">WMY93_007637</name>
</gene>
<dbReference type="InterPro" id="IPR037665">
    <property type="entry name" value="Nucleoporin_S59-like"/>
</dbReference>
<evidence type="ECO:0000256" key="7">
    <source>
        <dbReference type="ARBA" id="ARBA00023132"/>
    </source>
</evidence>
<evidence type="ECO:0000313" key="11">
    <source>
        <dbReference type="EMBL" id="KAK7925327.1"/>
    </source>
</evidence>
<evidence type="ECO:0000256" key="1">
    <source>
        <dbReference type="ARBA" id="ARBA00004567"/>
    </source>
</evidence>
<dbReference type="InterPro" id="IPR007230">
    <property type="entry name" value="Nup98_auto-Pept-S59_dom"/>
</dbReference>
<dbReference type="Proteomes" id="UP001460270">
    <property type="component" value="Unassembled WGS sequence"/>
</dbReference>
<dbReference type="GO" id="GO:0008139">
    <property type="term" value="F:nuclear localization sequence binding"/>
    <property type="evidence" value="ECO:0007669"/>
    <property type="project" value="TreeGrafter"/>
</dbReference>
<dbReference type="GO" id="GO:0017056">
    <property type="term" value="F:structural constituent of nuclear pore"/>
    <property type="evidence" value="ECO:0007669"/>
    <property type="project" value="InterPro"/>
</dbReference>
<keyword evidence="12" id="KW-1185">Reference proteome</keyword>
<evidence type="ECO:0000256" key="5">
    <source>
        <dbReference type="ARBA" id="ARBA00022927"/>
    </source>
</evidence>
<evidence type="ECO:0000259" key="10">
    <source>
        <dbReference type="PROSITE" id="PS51434"/>
    </source>
</evidence>
<keyword evidence="8" id="KW-0539">Nucleus</keyword>
<keyword evidence="6" id="KW-0811">Translocation</keyword>
<evidence type="ECO:0000256" key="6">
    <source>
        <dbReference type="ARBA" id="ARBA00023010"/>
    </source>
</evidence>
<feature type="domain" description="Peptidase S59" evidence="10">
    <location>
        <begin position="1"/>
        <end position="35"/>
    </location>
</feature>
<dbReference type="GO" id="GO:0006606">
    <property type="term" value="P:protein import into nucleus"/>
    <property type="evidence" value="ECO:0007669"/>
    <property type="project" value="TreeGrafter"/>
</dbReference>
<dbReference type="Pfam" id="PF04096">
    <property type="entry name" value="Nucleoporin2"/>
    <property type="match status" value="1"/>
</dbReference>
<reference evidence="12" key="1">
    <citation type="submission" date="2024-04" db="EMBL/GenBank/DDBJ databases">
        <title>Salinicola lusitanus LLJ914,a marine bacterium isolated from the Okinawa Trough.</title>
        <authorList>
            <person name="Li J."/>
        </authorList>
    </citation>
    <scope>NUCLEOTIDE SEQUENCE [LARGE SCALE GENOMIC DNA]</scope>
</reference>
<dbReference type="GO" id="GO:0044614">
    <property type="term" value="C:nuclear pore cytoplasmic filaments"/>
    <property type="evidence" value="ECO:0007669"/>
    <property type="project" value="TreeGrafter"/>
</dbReference>
<dbReference type="PROSITE" id="PS51434">
    <property type="entry name" value="NUP_C"/>
    <property type="match status" value="1"/>
</dbReference>
<feature type="region of interest" description="Disordered" evidence="9">
    <location>
        <begin position="39"/>
        <end position="75"/>
    </location>
</feature>
<evidence type="ECO:0000256" key="8">
    <source>
        <dbReference type="ARBA" id="ARBA00023242"/>
    </source>
</evidence>
<dbReference type="AlphaFoldDB" id="A0AAW0PPP2"/>
<dbReference type="GO" id="GO:0000973">
    <property type="term" value="P:post-transcriptional tethering of RNA polymerase II gene DNA at nuclear periphery"/>
    <property type="evidence" value="ECO:0007669"/>
    <property type="project" value="TreeGrafter"/>
</dbReference>
<name>A0AAW0PPP2_9GOBI</name>
<dbReference type="PANTHER" id="PTHR23198">
    <property type="entry name" value="NUCLEOPORIN"/>
    <property type="match status" value="1"/>
</dbReference>
<protein>
    <recommendedName>
        <fullName evidence="10">Peptidase S59 domain-containing protein</fullName>
    </recommendedName>
</protein>
<comment type="caution">
    <text evidence="11">The sequence shown here is derived from an EMBL/GenBank/DDBJ whole genome shotgun (WGS) entry which is preliminary data.</text>
</comment>
<dbReference type="EMBL" id="JBBPFD010000005">
    <property type="protein sequence ID" value="KAK7925327.1"/>
    <property type="molecule type" value="Genomic_DNA"/>
</dbReference>
<dbReference type="SUPFAM" id="SSF82215">
    <property type="entry name" value="C-terminal autoproteolytic domain of nucleoporin nup98"/>
    <property type="match status" value="1"/>
</dbReference>
<comment type="similarity">
    <text evidence="2">Belongs to the nucleoporin GLFG family.</text>
</comment>
<evidence type="ECO:0000256" key="9">
    <source>
        <dbReference type="SAM" id="MobiDB-lite"/>
    </source>
</evidence>
<proteinExistence type="inferred from homology"/>
<comment type="subcellular location">
    <subcellularLocation>
        <location evidence="1">Nucleus</location>
        <location evidence="1">Nuclear pore complex</location>
    </subcellularLocation>
</comment>
<evidence type="ECO:0000256" key="3">
    <source>
        <dbReference type="ARBA" id="ARBA00022448"/>
    </source>
</evidence>
<accession>A0AAW0PPP2</accession>
<organism evidence="11 12">
    <name type="scientific">Mugilogobius chulae</name>
    <name type="common">yellowstripe goby</name>
    <dbReference type="NCBI Taxonomy" id="88201"/>
    <lineage>
        <taxon>Eukaryota</taxon>
        <taxon>Metazoa</taxon>
        <taxon>Chordata</taxon>
        <taxon>Craniata</taxon>
        <taxon>Vertebrata</taxon>
        <taxon>Euteleostomi</taxon>
        <taxon>Actinopterygii</taxon>
        <taxon>Neopterygii</taxon>
        <taxon>Teleostei</taxon>
        <taxon>Neoteleostei</taxon>
        <taxon>Acanthomorphata</taxon>
        <taxon>Gobiaria</taxon>
        <taxon>Gobiiformes</taxon>
        <taxon>Gobioidei</taxon>
        <taxon>Gobiidae</taxon>
        <taxon>Gobionellinae</taxon>
        <taxon>Mugilogobius</taxon>
    </lineage>
</organism>
<dbReference type="InterPro" id="IPR036903">
    <property type="entry name" value="Nup98_auto-Pept-S59_dom_sf"/>
</dbReference>
<keyword evidence="7" id="KW-0906">Nuclear pore complex</keyword>
<dbReference type="GO" id="GO:0003723">
    <property type="term" value="F:RNA binding"/>
    <property type="evidence" value="ECO:0007669"/>
    <property type="project" value="TreeGrafter"/>
</dbReference>
<feature type="region of interest" description="Disordered" evidence="9">
    <location>
        <begin position="91"/>
        <end position="128"/>
    </location>
</feature>
<evidence type="ECO:0000256" key="4">
    <source>
        <dbReference type="ARBA" id="ARBA00022816"/>
    </source>
</evidence>
<keyword evidence="5" id="KW-0653">Protein transport</keyword>
<evidence type="ECO:0000313" key="12">
    <source>
        <dbReference type="Proteomes" id="UP001460270"/>
    </source>
</evidence>
<dbReference type="PANTHER" id="PTHR23198:SF6">
    <property type="entry name" value="NUCLEAR PORE COMPLEX PROTEIN NUP98-NUP96"/>
    <property type="match status" value="1"/>
</dbReference>
<dbReference type="GO" id="GO:0051028">
    <property type="term" value="P:mRNA transport"/>
    <property type="evidence" value="ECO:0007669"/>
    <property type="project" value="UniProtKB-KW"/>
</dbReference>
<dbReference type="Gene3D" id="3.30.1610.10">
    <property type="entry name" value="Peptidase S59, nucleoporin"/>
    <property type="match status" value="1"/>
</dbReference>
<evidence type="ECO:0000256" key="2">
    <source>
        <dbReference type="ARBA" id="ARBA00008926"/>
    </source>
</evidence>
<dbReference type="GO" id="GO:0006405">
    <property type="term" value="P:RNA export from nucleus"/>
    <property type="evidence" value="ECO:0007669"/>
    <property type="project" value="TreeGrafter"/>
</dbReference>